<dbReference type="RefSeq" id="WP_377123621.1">
    <property type="nucleotide sequence ID" value="NZ_JBHRSD010000014.1"/>
</dbReference>
<proteinExistence type="predicted"/>
<feature type="transmembrane region" description="Helical" evidence="1">
    <location>
        <begin position="172"/>
        <end position="195"/>
    </location>
</feature>
<feature type="transmembrane region" description="Helical" evidence="1">
    <location>
        <begin position="118"/>
        <end position="136"/>
    </location>
</feature>
<keyword evidence="1" id="KW-1133">Transmembrane helix</keyword>
<feature type="transmembrane region" description="Helical" evidence="1">
    <location>
        <begin position="78"/>
        <end position="98"/>
    </location>
</feature>
<feature type="transmembrane region" description="Helical" evidence="1">
    <location>
        <begin position="243"/>
        <end position="262"/>
    </location>
</feature>
<evidence type="ECO:0008006" key="4">
    <source>
        <dbReference type="Google" id="ProtNLM"/>
    </source>
</evidence>
<gene>
    <name evidence="2" type="ORF">ACFOEE_09660</name>
</gene>
<evidence type="ECO:0000313" key="2">
    <source>
        <dbReference type="EMBL" id="MFC3032783.1"/>
    </source>
</evidence>
<protein>
    <recommendedName>
        <fullName evidence="4">DUF998 domain-containing protein</fullName>
    </recommendedName>
</protein>
<comment type="caution">
    <text evidence="2">The sequence shown here is derived from an EMBL/GenBank/DDBJ whole genome shotgun (WGS) entry which is preliminary data.</text>
</comment>
<dbReference type="Proteomes" id="UP001595453">
    <property type="component" value="Unassembled WGS sequence"/>
</dbReference>
<feature type="transmembrane region" description="Helical" evidence="1">
    <location>
        <begin position="37"/>
        <end position="58"/>
    </location>
</feature>
<evidence type="ECO:0000256" key="1">
    <source>
        <dbReference type="SAM" id="Phobius"/>
    </source>
</evidence>
<feature type="transmembrane region" description="Helical" evidence="1">
    <location>
        <begin position="143"/>
        <end position="166"/>
    </location>
</feature>
<sequence length="279" mass="30587">MRIEHNIALNFVGGVWLIAMLKSSTELLWLNGAPSTITLLFDVVAMGVVVFIALSVFISQKRQQAELQSNISDAPKRALMLTLALVLALAGDIVNLNLSAQFYRYGELIKHDYLADSVWFFAPSYMLISLLAASVLRQLSCSIALLFGAAVISAALGLASFLTMMLPESGRYILIMTGGYAMIVAIPAAFGLLLLLRCYQLRLALPYWLVAGGLVLATVADALIGQFWLFGNNGAGYFPIIRQLNWLVYFSSQCLLLQLALLPSQHHDFIKLTKQAQPT</sequence>
<keyword evidence="3" id="KW-1185">Reference proteome</keyword>
<name>A0ABV7CJU5_9GAMM</name>
<organism evidence="2 3">
    <name type="scientific">Pseudoalteromonas fenneropenaei</name>
    <dbReference type="NCBI Taxonomy" id="1737459"/>
    <lineage>
        <taxon>Bacteria</taxon>
        <taxon>Pseudomonadati</taxon>
        <taxon>Pseudomonadota</taxon>
        <taxon>Gammaproteobacteria</taxon>
        <taxon>Alteromonadales</taxon>
        <taxon>Pseudoalteromonadaceae</taxon>
        <taxon>Pseudoalteromonas</taxon>
    </lineage>
</organism>
<dbReference type="EMBL" id="JBHRSD010000014">
    <property type="protein sequence ID" value="MFC3032783.1"/>
    <property type="molecule type" value="Genomic_DNA"/>
</dbReference>
<accession>A0ABV7CJU5</accession>
<keyword evidence="1" id="KW-0472">Membrane</keyword>
<feature type="transmembrane region" description="Helical" evidence="1">
    <location>
        <begin position="7"/>
        <end position="25"/>
    </location>
</feature>
<evidence type="ECO:0000313" key="3">
    <source>
        <dbReference type="Proteomes" id="UP001595453"/>
    </source>
</evidence>
<feature type="transmembrane region" description="Helical" evidence="1">
    <location>
        <begin position="207"/>
        <end position="231"/>
    </location>
</feature>
<keyword evidence="1" id="KW-0812">Transmembrane</keyword>
<reference evidence="3" key="1">
    <citation type="journal article" date="2019" name="Int. J. Syst. Evol. Microbiol.">
        <title>The Global Catalogue of Microorganisms (GCM) 10K type strain sequencing project: providing services to taxonomists for standard genome sequencing and annotation.</title>
        <authorList>
            <consortium name="The Broad Institute Genomics Platform"/>
            <consortium name="The Broad Institute Genome Sequencing Center for Infectious Disease"/>
            <person name="Wu L."/>
            <person name="Ma J."/>
        </authorList>
    </citation>
    <scope>NUCLEOTIDE SEQUENCE [LARGE SCALE GENOMIC DNA]</scope>
    <source>
        <strain evidence="3">KCTC 42730</strain>
    </source>
</reference>